<evidence type="ECO:0000256" key="1">
    <source>
        <dbReference type="ARBA" id="ARBA00004127"/>
    </source>
</evidence>
<feature type="transmembrane region" description="Helical" evidence="7">
    <location>
        <begin position="102"/>
        <end position="124"/>
    </location>
</feature>
<evidence type="ECO:0000256" key="3">
    <source>
        <dbReference type="ARBA" id="ARBA00022448"/>
    </source>
</evidence>
<feature type="transmembrane region" description="Helical" evidence="7">
    <location>
        <begin position="173"/>
        <end position="193"/>
    </location>
</feature>
<keyword evidence="4 7" id="KW-0812">Transmembrane</keyword>
<comment type="caution">
    <text evidence="8">The sequence shown here is derived from an EMBL/GenBank/DDBJ whole genome shotgun (WGS) entry which is preliminary data.</text>
</comment>
<accession>A0ABU5C6Y3</accession>
<feature type="transmembrane region" description="Helical" evidence="7">
    <location>
        <begin position="136"/>
        <end position="153"/>
    </location>
</feature>
<dbReference type="PANTHER" id="PTHR43337:SF1">
    <property type="entry name" value="XANTHINE_URACIL PERMEASE C887.17-RELATED"/>
    <property type="match status" value="1"/>
</dbReference>
<feature type="transmembrane region" description="Helical" evidence="7">
    <location>
        <begin position="78"/>
        <end position="96"/>
    </location>
</feature>
<dbReference type="Pfam" id="PF00860">
    <property type="entry name" value="Xan_ur_permease"/>
    <property type="match status" value="1"/>
</dbReference>
<reference evidence="8 9" key="1">
    <citation type="submission" date="2023-10" db="EMBL/GenBank/DDBJ databases">
        <title>Virgibacillus halophilus 5B73C genome.</title>
        <authorList>
            <person name="Miliotis G."/>
            <person name="Sengupta P."/>
            <person name="Hameed A."/>
            <person name="Chuvochina M."/>
            <person name="Mcdonagh F."/>
            <person name="Simpson A.C."/>
            <person name="Singh N.K."/>
            <person name="Rekha P.D."/>
            <person name="Raman K."/>
            <person name="Hugenholtz P."/>
            <person name="Venkateswaran K."/>
        </authorList>
    </citation>
    <scope>NUCLEOTIDE SEQUENCE [LARGE SCALE GENOMIC DNA]</scope>
    <source>
        <strain evidence="8 9">5B73C</strain>
    </source>
</reference>
<protein>
    <submittedName>
        <fullName evidence="8">NCS2 family permease</fullName>
    </submittedName>
</protein>
<dbReference type="Proteomes" id="UP001281447">
    <property type="component" value="Unassembled WGS sequence"/>
</dbReference>
<dbReference type="InterPro" id="IPR045018">
    <property type="entry name" value="Azg-like"/>
</dbReference>
<sequence length="257" mass="27535">MRKSNLLEKMFRLSSNNTNVRTEFSAGLTIFMTMLYVLIVVPGMLASAGIPKGTATVTVIIMTGVISIIMGIYSNRPFVLAPGLGSVAFLTVTLVVAEDIPWQVGMGMVFISGLLFVLFTVLGLRKLIVRLVPPAIKLSIGAGVGLFIALVGFRNAGLIQASEKANSLQLGDIGSPNTLLALLGFFIMSVLLARKVKGHLLIGIVIVTLVGIPMGVTKLPNAIFSLPESISPAFFQLDIIEALKWSYFPFLLAFFCS</sequence>
<keyword evidence="6 7" id="KW-0472">Membrane</keyword>
<evidence type="ECO:0000256" key="5">
    <source>
        <dbReference type="ARBA" id="ARBA00022989"/>
    </source>
</evidence>
<name>A0ABU5C6Y3_9BACI</name>
<evidence type="ECO:0000313" key="9">
    <source>
        <dbReference type="Proteomes" id="UP001281447"/>
    </source>
</evidence>
<evidence type="ECO:0000313" key="8">
    <source>
        <dbReference type="EMBL" id="MDY0395084.1"/>
    </source>
</evidence>
<gene>
    <name evidence="8" type="ORF">RWE15_12470</name>
</gene>
<dbReference type="InterPro" id="IPR006043">
    <property type="entry name" value="NCS2"/>
</dbReference>
<dbReference type="PANTHER" id="PTHR43337">
    <property type="entry name" value="XANTHINE/URACIL PERMEASE C887.17-RELATED"/>
    <property type="match status" value="1"/>
</dbReference>
<keyword evidence="3" id="KW-0813">Transport</keyword>
<keyword evidence="5 7" id="KW-1133">Transmembrane helix</keyword>
<organism evidence="8 9">
    <name type="scientific">Tigheibacillus halophilus</name>
    <dbReference type="NCBI Taxonomy" id="361280"/>
    <lineage>
        <taxon>Bacteria</taxon>
        <taxon>Bacillati</taxon>
        <taxon>Bacillota</taxon>
        <taxon>Bacilli</taxon>
        <taxon>Bacillales</taxon>
        <taxon>Bacillaceae</taxon>
        <taxon>Tigheibacillus</taxon>
    </lineage>
</organism>
<evidence type="ECO:0000256" key="2">
    <source>
        <dbReference type="ARBA" id="ARBA00005697"/>
    </source>
</evidence>
<feature type="transmembrane region" description="Helical" evidence="7">
    <location>
        <begin position="53"/>
        <end position="73"/>
    </location>
</feature>
<feature type="transmembrane region" description="Helical" evidence="7">
    <location>
        <begin position="200"/>
        <end position="219"/>
    </location>
</feature>
<evidence type="ECO:0000256" key="7">
    <source>
        <dbReference type="SAM" id="Phobius"/>
    </source>
</evidence>
<evidence type="ECO:0000256" key="6">
    <source>
        <dbReference type="ARBA" id="ARBA00023136"/>
    </source>
</evidence>
<proteinExistence type="inferred from homology"/>
<feature type="transmembrane region" description="Helical" evidence="7">
    <location>
        <begin position="20"/>
        <end position="41"/>
    </location>
</feature>
<keyword evidence="9" id="KW-1185">Reference proteome</keyword>
<dbReference type="EMBL" id="JAWDIP010000003">
    <property type="protein sequence ID" value="MDY0395084.1"/>
    <property type="molecule type" value="Genomic_DNA"/>
</dbReference>
<comment type="subcellular location">
    <subcellularLocation>
        <location evidence="1">Endomembrane system</location>
        <topology evidence="1">Multi-pass membrane protein</topology>
    </subcellularLocation>
</comment>
<comment type="similarity">
    <text evidence="2">Belongs to the nucleobase:cation symporter-2 (NCS2) (TC 2.A.40) family. Azg-like subfamily.</text>
</comment>
<evidence type="ECO:0000256" key="4">
    <source>
        <dbReference type="ARBA" id="ARBA00022692"/>
    </source>
</evidence>